<dbReference type="KEGG" id="pms:KNP414_07119"/>
<sequence length="40" mass="4501">MHIFDEPQKPMNVVIKTNSASKMNVEKAPPTNQMEAETTL</sequence>
<accession>F8FM03</accession>
<organism evidence="2 3">
    <name type="scientific">Paenibacillus mucilaginosus (strain KNP414)</name>
    <dbReference type="NCBI Taxonomy" id="1036673"/>
    <lineage>
        <taxon>Bacteria</taxon>
        <taxon>Bacillati</taxon>
        <taxon>Bacillota</taxon>
        <taxon>Bacilli</taxon>
        <taxon>Bacillales</taxon>
        <taxon>Paenibacillaceae</taxon>
        <taxon>Paenibacillus</taxon>
    </lineage>
</organism>
<name>F8FM03_PAEMK</name>
<reference evidence="3" key="1">
    <citation type="submission" date="2011-06" db="EMBL/GenBank/DDBJ databases">
        <title>Complete genome sequence of Paenibacillus mucilaginosus KNP414.</title>
        <authorList>
            <person name="Wang J."/>
            <person name="Hu S."/>
            <person name="Hu X."/>
            <person name="Zhang B."/>
            <person name="Dong D."/>
            <person name="Zhang S."/>
            <person name="Zhao K."/>
            <person name="Wu D."/>
        </authorList>
    </citation>
    <scope>NUCLEOTIDE SEQUENCE [LARGE SCALE GENOMIC DNA]</scope>
    <source>
        <strain evidence="3">KNP414</strain>
    </source>
</reference>
<dbReference type="EMBL" id="CP002869">
    <property type="protein sequence ID" value="AEI45629.1"/>
    <property type="molecule type" value="Genomic_DNA"/>
</dbReference>
<dbReference type="AlphaFoldDB" id="F8FM03"/>
<feature type="compositionally biased region" description="Polar residues" evidence="1">
    <location>
        <begin position="30"/>
        <end position="40"/>
    </location>
</feature>
<evidence type="ECO:0000256" key="1">
    <source>
        <dbReference type="SAM" id="MobiDB-lite"/>
    </source>
</evidence>
<dbReference type="HOGENOM" id="CLU_3293515_0_0_9"/>
<protein>
    <submittedName>
        <fullName evidence="2">Uncharacterized protein</fullName>
    </submittedName>
</protein>
<reference evidence="2 3" key="2">
    <citation type="journal article" date="2013" name="Genome Announc.">
        <title>Genome Sequence of Growth-Improving Paenibacillus mucilaginosus Strain KNP414.</title>
        <authorList>
            <person name="Lu J.J."/>
            <person name="Wang J.F."/>
            <person name="Hu X.F."/>
        </authorList>
    </citation>
    <scope>NUCLEOTIDE SEQUENCE [LARGE SCALE GENOMIC DNA]</scope>
    <source>
        <strain evidence="2 3">KNP414</strain>
    </source>
</reference>
<gene>
    <name evidence="2" type="ordered locus">KNP414_07119</name>
</gene>
<proteinExistence type="predicted"/>
<evidence type="ECO:0000313" key="2">
    <source>
        <dbReference type="EMBL" id="AEI45629.1"/>
    </source>
</evidence>
<dbReference type="Proteomes" id="UP000006620">
    <property type="component" value="Chromosome"/>
</dbReference>
<feature type="region of interest" description="Disordered" evidence="1">
    <location>
        <begin position="17"/>
        <end position="40"/>
    </location>
</feature>
<evidence type="ECO:0000313" key="3">
    <source>
        <dbReference type="Proteomes" id="UP000006620"/>
    </source>
</evidence>